<protein>
    <submittedName>
        <fullName evidence="4">Diguanylate cyclase</fullName>
        <ecNumber evidence="4">2.7.7.65</ecNumber>
    </submittedName>
</protein>
<sequence length="601" mass="68172">MLRMRDPLTSLVNTPAAPRQKLMAIIIGSVMFVISLISIPFASTPLIPIKPFMSIIIAWVMFGYFMTSYLLYIQFQVTQYKPILILSATFLYSGLITIPEILTFPGVFAQQGLLNAGPQSPVWFWICWHAGFPLGIFMYAISLRRWTFASTERKGKAGPGVIFGGVIGILAGLTYLLTKHHEFLPVIIQGGKYHELIAMGIGPVLSLMNLAVLVYLYVMTRGQSLLHLWLLLSVFMLFLDLAVTQFAGVRYSLGWYVACVNSLISSTVVLFVFFHQMNRLYVRLIISQSALKQSQERVAVILDSITDAFFAVDRQWGYTYMNKAAEKYSGFTFDEIKGQSIWTISPHLLNTKLYHMCHQVMEQAEPAEFTDFDKLRGRWLEIRVYPSRHGISMYYRDVTDRIVADEQMREANKKLQMANRLLTDFSYTDGLTGVYNRRYFDQMMQQEWERMKREKSPLSLIMLDIDYFKKYNDTYGHLAGDECLCHVAQAIRTVVIHPLYVMARYGGEEFGIILPQTNAAKAIEVAEAIRIYVASLAFPHVASKTGSIVTCSLGTATWLPENTLPDHTPSMLIAQADQALYMAKQAGRNRVVADYGIVFTG</sequence>
<dbReference type="Pfam" id="PF17158">
    <property type="entry name" value="MASE4"/>
    <property type="match status" value="1"/>
</dbReference>
<dbReference type="PROSITE" id="PS50887">
    <property type="entry name" value="GGDEF"/>
    <property type="match status" value="1"/>
</dbReference>
<dbReference type="SMART" id="SM00267">
    <property type="entry name" value="GGDEF"/>
    <property type="match status" value="1"/>
</dbReference>
<reference evidence="4 5" key="1">
    <citation type="submission" date="2022-05" db="EMBL/GenBank/DDBJ databases">
        <title>Genome Sequencing of Bee-Associated Microbes.</title>
        <authorList>
            <person name="Dunlap C."/>
        </authorList>
    </citation>
    <scope>NUCLEOTIDE SEQUENCE [LARGE SCALE GENOMIC DNA]</scope>
    <source>
        <strain evidence="4 5">NRRL NRS-1438</strain>
    </source>
</reference>
<dbReference type="PROSITE" id="PS50112">
    <property type="entry name" value="PAS"/>
    <property type="match status" value="1"/>
</dbReference>
<dbReference type="Pfam" id="PF08448">
    <property type="entry name" value="PAS_4"/>
    <property type="match status" value="1"/>
</dbReference>
<dbReference type="RefSeq" id="WP_254912246.1">
    <property type="nucleotide sequence ID" value="NZ_JAMDLV010000015.1"/>
</dbReference>
<dbReference type="PANTHER" id="PTHR45138">
    <property type="entry name" value="REGULATORY COMPONENTS OF SENSORY TRANSDUCTION SYSTEM"/>
    <property type="match status" value="1"/>
</dbReference>
<keyword evidence="4" id="KW-0808">Transferase</keyword>
<dbReference type="Gene3D" id="3.30.450.20">
    <property type="entry name" value="PAS domain"/>
    <property type="match status" value="1"/>
</dbReference>
<feature type="transmembrane region" description="Helical" evidence="1">
    <location>
        <begin position="225"/>
        <end position="247"/>
    </location>
</feature>
<dbReference type="InterPro" id="IPR029787">
    <property type="entry name" value="Nucleotide_cyclase"/>
</dbReference>
<feature type="transmembrane region" description="Helical" evidence="1">
    <location>
        <begin position="83"/>
        <end position="102"/>
    </location>
</feature>
<dbReference type="SUPFAM" id="SSF55073">
    <property type="entry name" value="Nucleotide cyclase"/>
    <property type="match status" value="1"/>
</dbReference>
<keyword evidence="1" id="KW-0472">Membrane</keyword>
<evidence type="ECO:0000313" key="4">
    <source>
        <dbReference type="EMBL" id="MCY9519413.1"/>
    </source>
</evidence>
<dbReference type="CDD" id="cd00130">
    <property type="entry name" value="PAS"/>
    <property type="match status" value="1"/>
</dbReference>
<dbReference type="InterPro" id="IPR033424">
    <property type="entry name" value="MASE4"/>
</dbReference>
<proteinExistence type="predicted"/>
<dbReference type="InterPro" id="IPR050469">
    <property type="entry name" value="Diguanylate_Cyclase"/>
</dbReference>
<evidence type="ECO:0000256" key="1">
    <source>
        <dbReference type="SAM" id="Phobius"/>
    </source>
</evidence>
<evidence type="ECO:0000259" key="2">
    <source>
        <dbReference type="PROSITE" id="PS50112"/>
    </source>
</evidence>
<gene>
    <name evidence="4" type="ORF">M5X09_06915</name>
</gene>
<dbReference type="Pfam" id="PF00990">
    <property type="entry name" value="GGDEF"/>
    <property type="match status" value="1"/>
</dbReference>
<dbReference type="NCBIfam" id="TIGR00229">
    <property type="entry name" value="sensory_box"/>
    <property type="match status" value="1"/>
</dbReference>
<dbReference type="EMBL" id="JAMDLW010000008">
    <property type="protein sequence ID" value="MCY9519413.1"/>
    <property type="molecule type" value="Genomic_DNA"/>
</dbReference>
<keyword evidence="5" id="KW-1185">Reference proteome</keyword>
<dbReference type="GO" id="GO:0052621">
    <property type="term" value="F:diguanylate cyclase activity"/>
    <property type="evidence" value="ECO:0007669"/>
    <property type="project" value="UniProtKB-EC"/>
</dbReference>
<keyword evidence="1" id="KW-1133">Transmembrane helix</keyword>
<keyword evidence="1" id="KW-0812">Transmembrane</keyword>
<feature type="domain" description="GGDEF" evidence="3">
    <location>
        <begin position="456"/>
        <end position="596"/>
    </location>
</feature>
<evidence type="ECO:0000259" key="3">
    <source>
        <dbReference type="PROSITE" id="PS50887"/>
    </source>
</evidence>
<dbReference type="Gene3D" id="3.30.70.270">
    <property type="match status" value="1"/>
</dbReference>
<dbReference type="EC" id="2.7.7.65" evidence="4"/>
<evidence type="ECO:0000313" key="5">
    <source>
        <dbReference type="Proteomes" id="UP001207626"/>
    </source>
</evidence>
<feature type="transmembrane region" description="Helical" evidence="1">
    <location>
        <begin position="122"/>
        <end position="141"/>
    </location>
</feature>
<dbReference type="Proteomes" id="UP001207626">
    <property type="component" value="Unassembled WGS sequence"/>
</dbReference>
<dbReference type="SUPFAM" id="SSF55785">
    <property type="entry name" value="PYP-like sensor domain (PAS domain)"/>
    <property type="match status" value="1"/>
</dbReference>
<comment type="caution">
    <text evidence="4">The sequence shown here is derived from an EMBL/GenBank/DDBJ whole genome shotgun (WGS) entry which is preliminary data.</text>
</comment>
<dbReference type="InterPro" id="IPR043128">
    <property type="entry name" value="Rev_trsase/Diguanyl_cyclase"/>
</dbReference>
<dbReference type="NCBIfam" id="TIGR00254">
    <property type="entry name" value="GGDEF"/>
    <property type="match status" value="1"/>
</dbReference>
<organism evidence="4 5">
    <name type="scientific">Paenibacillus apiarius</name>
    <dbReference type="NCBI Taxonomy" id="46240"/>
    <lineage>
        <taxon>Bacteria</taxon>
        <taxon>Bacillati</taxon>
        <taxon>Bacillota</taxon>
        <taxon>Bacilli</taxon>
        <taxon>Bacillales</taxon>
        <taxon>Paenibacillaceae</taxon>
        <taxon>Paenibacillus</taxon>
    </lineage>
</organism>
<feature type="transmembrane region" description="Helical" evidence="1">
    <location>
        <begin position="161"/>
        <end position="177"/>
    </location>
</feature>
<name>A0ABT4DPY5_9BACL</name>
<dbReference type="InterPro" id="IPR013656">
    <property type="entry name" value="PAS_4"/>
</dbReference>
<feature type="transmembrane region" description="Helical" evidence="1">
    <location>
        <begin position="197"/>
        <end position="218"/>
    </location>
</feature>
<dbReference type="InterPro" id="IPR035965">
    <property type="entry name" value="PAS-like_dom_sf"/>
</dbReference>
<feature type="domain" description="PAS" evidence="2">
    <location>
        <begin position="294"/>
        <end position="340"/>
    </location>
</feature>
<accession>A0ABT4DPY5</accession>
<feature type="transmembrane region" description="Helical" evidence="1">
    <location>
        <begin position="21"/>
        <end position="43"/>
    </location>
</feature>
<feature type="transmembrane region" description="Helical" evidence="1">
    <location>
        <begin position="253"/>
        <end position="274"/>
    </location>
</feature>
<keyword evidence="4" id="KW-0548">Nucleotidyltransferase</keyword>
<dbReference type="SMART" id="SM00091">
    <property type="entry name" value="PAS"/>
    <property type="match status" value="1"/>
</dbReference>
<feature type="transmembrane region" description="Helical" evidence="1">
    <location>
        <begin position="49"/>
        <end position="71"/>
    </location>
</feature>
<dbReference type="CDD" id="cd01949">
    <property type="entry name" value="GGDEF"/>
    <property type="match status" value="1"/>
</dbReference>
<dbReference type="PANTHER" id="PTHR45138:SF9">
    <property type="entry name" value="DIGUANYLATE CYCLASE DGCM-RELATED"/>
    <property type="match status" value="1"/>
</dbReference>
<dbReference type="InterPro" id="IPR000160">
    <property type="entry name" value="GGDEF_dom"/>
</dbReference>
<dbReference type="InterPro" id="IPR000014">
    <property type="entry name" value="PAS"/>
</dbReference>